<name>A0A974H051_XENLA</name>
<evidence type="ECO:0000256" key="3">
    <source>
        <dbReference type="SAM" id="Coils"/>
    </source>
</evidence>
<protein>
    <recommendedName>
        <fullName evidence="4">IF rod domain-containing protein</fullName>
    </recommendedName>
</protein>
<dbReference type="GO" id="GO:0045109">
    <property type="term" value="P:intermediate filament organization"/>
    <property type="evidence" value="ECO:0007669"/>
    <property type="project" value="TreeGrafter"/>
</dbReference>
<evidence type="ECO:0000259" key="4">
    <source>
        <dbReference type="PROSITE" id="PS51842"/>
    </source>
</evidence>
<feature type="coiled-coil region" evidence="3">
    <location>
        <begin position="142"/>
        <end position="218"/>
    </location>
</feature>
<gene>
    <name evidence="5" type="ORF">XELAEV_18045885mg</name>
</gene>
<feature type="domain" description="IF rod" evidence="4">
    <location>
        <begin position="138"/>
        <end position="449"/>
    </location>
</feature>
<dbReference type="Gene3D" id="1.20.5.1160">
    <property type="entry name" value="Vasodilator-stimulated phosphoprotein"/>
    <property type="match status" value="1"/>
</dbReference>
<feature type="coiled-coil region" evidence="3">
    <location>
        <begin position="347"/>
        <end position="374"/>
    </location>
</feature>
<dbReference type="GO" id="GO:0030855">
    <property type="term" value="P:epithelial cell differentiation"/>
    <property type="evidence" value="ECO:0007669"/>
    <property type="project" value="TreeGrafter"/>
</dbReference>
<evidence type="ECO:0000313" key="5">
    <source>
        <dbReference type="EMBL" id="OCT59867.1"/>
    </source>
</evidence>
<dbReference type="Gene3D" id="1.20.5.500">
    <property type="entry name" value="Single helix bin"/>
    <property type="match status" value="1"/>
</dbReference>
<evidence type="ECO:0000256" key="1">
    <source>
        <dbReference type="ARBA" id="ARBA00022754"/>
    </source>
</evidence>
<dbReference type="InterPro" id="IPR039008">
    <property type="entry name" value="IF_rod_dom"/>
</dbReference>
<dbReference type="Pfam" id="PF00038">
    <property type="entry name" value="Filament"/>
    <property type="match status" value="1"/>
</dbReference>
<dbReference type="PRINTS" id="PR01248">
    <property type="entry name" value="TYPE1KERATIN"/>
</dbReference>
<dbReference type="SUPFAM" id="SSF64593">
    <property type="entry name" value="Intermediate filament protein, coiled coil region"/>
    <property type="match status" value="2"/>
</dbReference>
<dbReference type="AlphaFoldDB" id="A0A974H051"/>
<dbReference type="Proteomes" id="UP000694892">
    <property type="component" value="Chromosome 9_10S"/>
</dbReference>
<keyword evidence="2 3" id="KW-0175">Coiled coil</keyword>
<dbReference type="InterPro" id="IPR002957">
    <property type="entry name" value="Keratin_I"/>
</dbReference>
<dbReference type="GO" id="GO:0005882">
    <property type="term" value="C:intermediate filament"/>
    <property type="evidence" value="ECO:0007669"/>
    <property type="project" value="UniProtKB-KW"/>
</dbReference>
<dbReference type="KEGG" id="xla:108702172"/>
<dbReference type="PANTHER" id="PTHR23239:SF381">
    <property type="entry name" value="KERATIN, TYPE I CYTOSKELETAL 15"/>
    <property type="match status" value="1"/>
</dbReference>
<proteinExistence type="predicted"/>
<dbReference type="EMBL" id="CM004483">
    <property type="protein sequence ID" value="OCT59867.1"/>
    <property type="molecule type" value="Genomic_DNA"/>
</dbReference>
<evidence type="ECO:0000256" key="2">
    <source>
        <dbReference type="ARBA" id="ARBA00023054"/>
    </source>
</evidence>
<accession>A0A974H051</accession>
<dbReference type="GO" id="GO:0005198">
    <property type="term" value="F:structural molecule activity"/>
    <property type="evidence" value="ECO:0007669"/>
    <property type="project" value="InterPro"/>
</dbReference>
<feature type="coiled-coil region" evidence="3">
    <location>
        <begin position="254"/>
        <end position="285"/>
    </location>
</feature>
<evidence type="ECO:0000313" key="6">
    <source>
        <dbReference type="Proteomes" id="UP000694892"/>
    </source>
</evidence>
<dbReference type="PANTHER" id="PTHR23239">
    <property type="entry name" value="INTERMEDIATE FILAMENT"/>
    <property type="match status" value="1"/>
</dbReference>
<sequence>MIHSVVYCPTSTECAQRACRINQTPCRSLPSNEHHLSHELLCVYDTYYWPCTQSSGCCWHAKNARHLQPGSPVQAKVIKEPHWPIPKGLTRQTYSVTGNREMKLSPSGFDLKKSRCRVTGSSRSLNKRQSTDLFPLSHKETLKDLNHRLAAYLERVSLLEESNRDFELKIQGLGEKRANASHDTSRYKKVIAEMETQINKLKTENAELSLEVENTKLTADNFKSKYETELSLHQLITADMKEVKATGSHLRIETDCLKVELQMLTEELSSLKKDHQEDLVKLQEDQSKCQVKVAVNSQPANDLTKALEKMRERYKAIVCDSYKKTEPWLVSKVRQCNYQNTINLEPLQGQVRKVTLLRRNIQNLEAELENVHKLKASRTATLVETEEHYASQLRRIQCIISRREDELAKTRTDFQQMSADGGILHYLKDLLEMEINKYGHLMDEEEIKLEDVMCDASNGPLRTSKSKQKAMSVISKSPFIW</sequence>
<dbReference type="OrthoDB" id="9908657at2759"/>
<reference evidence="6" key="1">
    <citation type="journal article" date="2016" name="Nature">
        <title>Genome evolution in the allotetraploid frog Xenopus laevis.</title>
        <authorList>
            <person name="Session A.M."/>
            <person name="Uno Y."/>
            <person name="Kwon T."/>
            <person name="Chapman J.A."/>
            <person name="Toyoda A."/>
            <person name="Takahashi S."/>
            <person name="Fukui A."/>
            <person name="Hikosaka A."/>
            <person name="Suzuki A."/>
            <person name="Kondo M."/>
            <person name="van Heeringen S.J."/>
            <person name="Quigley I."/>
            <person name="Heinz S."/>
            <person name="Ogino H."/>
            <person name="Ochi H."/>
            <person name="Hellsten U."/>
            <person name="Lyons J.B."/>
            <person name="Simakov O."/>
            <person name="Putnam N."/>
            <person name="Stites J."/>
            <person name="Kuroki Y."/>
            <person name="Tanaka T."/>
            <person name="Michiue T."/>
            <person name="Watanabe M."/>
            <person name="Bogdanovic O."/>
            <person name="Lister R."/>
            <person name="Georgiou G."/>
            <person name="Paranjpe S.S."/>
            <person name="van Kruijsbergen I."/>
            <person name="Shu S."/>
            <person name="Carlson J."/>
            <person name="Kinoshita T."/>
            <person name="Ohta Y."/>
            <person name="Mawaribuchi S."/>
            <person name="Jenkins J."/>
            <person name="Grimwood J."/>
            <person name="Schmutz J."/>
            <person name="Mitros T."/>
            <person name="Mozaffari S.V."/>
            <person name="Suzuki Y."/>
            <person name="Haramoto Y."/>
            <person name="Yamamoto T.S."/>
            <person name="Takagi C."/>
            <person name="Heald R."/>
            <person name="Miller K."/>
            <person name="Haudenschild C."/>
            <person name="Kitzman J."/>
            <person name="Nakayama T."/>
            <person name="Izutsu Y."/>
            <person name="Robert J."/>
            <person name="Fortriede J."/>
            <person name="Burns K."/>
            <person name="Lotay V."/>
            <person name="Karimi K."/>
            <person name="Yasuoka Y."/>
            <person name="Dichmann D.S."/>
            <person name="Flajnik M.F."/>
            <person name="Houston D.W."/>
            <person name="Shendure J."/>
            <person name="DuPasquier L."/>
            <person name="Vize P.D."/>
            <person name="Zorn A.M."/>
            <person name="Ito M."/>
            <person name="Marcotte E.M."/>
            <person name="Wallingford J.B."/>
            <person name="Ito Y."/>
            <person name="Asashima M."/>
            <person name="Ueno N."/>
            <person name="Matsuda Y."/>
            <person name="Veenstra G.J."/>
            <person name="Fujiyama A."/>
            <person name="Harland R.M."/>
            <person name="Taira M."/>
            <person name="Rokhsar D.S."/>
        </authorList>
    </citation>
    <scope>NUCLEOTIDE SEQUENCE [LARGE SCALE GENOMIC DNA]</scope>
    <source>
        <strain evidence="6">J</strain>
    </source>
</reference>
<dbReference type="OMA" id="CLKVELQ"/>
<keyword evidence="1" id="KW-0403">Intermediate filament</keyword>
<organism evidence="5 6">
    <name type="scientific">Xenopus laevis</name>
    <name type="common">African clawed frog</name>
    <dbReference type="NCBI Taxonomy" id="8355"/>
    <lineage>
        <taxon>Eukaryota</taxon>
        <taxon>Metazoa</taxon>
        <taxon>Chordata</taxon>
        <taxon>Craniata</taxon>
        <taxon>Vertebrata</taxon>
        <taxon>Euteleostomi</taxon>
        <taxon>Amphibia</taxon>
        <taxon>Batrachia</taxon>
        <taxon>Anura</taxon>
        <taxon>Pipoidea</taxon>
        <taxon>Pipidae</taxon>
        <taxon>Xenopodinae</taxon>
        <taxon>Xenopus</taxon>
        <taxon>Xenopus</taxon>
    </lineage>
</organism>
<dbReference type="Gene3D" id="1.20.5.170">
    <property type="match status" value="1"/>
</dbReference>
<dbReference type="SMART" id="SM01391">
    <property type="entry name" value="Filament"/>
    <property type="match status" value="1"/>
</dbReference>
<dbReference type="PROSITE" id="PS51842">
    <property type="entry name" value="IF_ROD_2"/>
    <property type="match status" value="1"/>
</dbReference>
<dbReference type="RefSeq" id="XP_018093170.2">
    <property type="nucleotide sequence ID" value="XM_018237681.2"/>
</dbReference>